<dbReference type="EMBL" id="JAHUTI010045200">
    <property type="protein sequence ID" value="MED6246875.1"/>
    <property type="molecule type" value="Genomic_DNA"/>
</dbReference>
<evidence type="ECO:0000313" key="3">
    <source>
        <dbReference type="Proteomes" id="UP001345963"/>
    </source>
</evidence>
<organism evidence="2 3">
    <name type="scientific">Ataeniobius toweri</name>
    <dbReference type="NCBI Taxonomy" id="208326"/>
    <lineage>
        <taxon>Eukaryota</taxon>
        <taxon>Metazoa</taxon>
        <taxon>Chordata</taxon>
        <taxon>Craniata</taxon>
        <taxon>Vertebrata</taxon>
        <taxon>Euteleostomi</taxon>
        <taxon>Actinopterygii</taxon>
        <taxon>Neopterygii</taxon>
        <taxon>Teleostei</taxon>
        <taxon>Neoteleostei</taxon>
        <taxon>Acanthomorphata</taxon>
        <taxon>Ovalentaria</taxon>
        <taxon>Atherinomorphae</taxon>
        <taxon>Cyprinodontiformes</taxon>
        <taxon>Goodeidae</taxon>
        <taxon>Ataeniobius</taxon>
    </lineage>
</organism>
<reference evidence="2 3" key="1">
    <citation type="submission" date="2021-07" db="EMBL/GenBank/DDBJ databases">
        <authorList>
            <person name="Palmer J.M."/>
        </authorList>
    </citation>
    <scope>NUCLEOTIDE SEQUENCE [LARGE SCALE GENOMIC DNA]</scope>
    <source>
        <strain evidence="2 3">AT_MEX2019</strain>
        <tissue evidence="2">Muscle</tissue>
    </source>
</reference>
<feature type="non-terminal residue" evidence="2">
    <location>
        <position position="1"/>
    </location>
</feature>
<protein>
    <submittedName>
        <fullName evidence="2">Uncharacterized protein</fullName>
    </submittedName>
</protein>
<sequence>VWTGALGVPQSVNWSRSSEADKGPDTAAAHSGSVSPPICDSLKQTEAHVDGTLLPGPKTFELPQKNVPQEEVLADQEKTCSLDQEEPEPTQIKEEWVEVQISDDVWQVVLKQEVESLRADGSNRNQLHSLKLLTMRALKTRSSRMNQERRSVGVSEEILGSMWGAAS</sequence>
<evidence type="ECO:0000313" key="2">
    <source>
        <dbReference type="EMBL" id="MED6246875.1"/>
    </source>
</evidence>
<feature type="region of interest" description="Disordered" evidence="1">
    <location>
        <begin position="1"/>
        <end position="40"/>
    </location>
</feature>
<keyword evidence="3" id="KW-1185">Reference proteome</keyword>
<comment type="caution">
    <text evidence="2">The sequence shown here is derived from an EMBL/GenBank/DDBJ whole genome shotgun (WGS) entry which is preliminary data.</text>
</comment>
<proteinExistence type="predicted"/>
<dbReference type="Proteomes" id="UP001345963">
    <property type="component" value="Unassembled WGS sequence"/>
</dbReference>
<name>A0ABU7B9W0_9TELE</name>
<accession>A0ABU7B9W0</accession>
<evidence type="ECO:0000256" key="1">
    <source>
        <dbReference type="SAM" id="MobiDB-lite"/>
    </source>
</evidence>
<gene>
    <name evidence="2" type="ORF">ATANTOWER_025378</name>
</gene>